<evidence type="ECO:0000313" key="1">
    <source>
        <dbReference type="EMBL" id="KIM73588.1"/>
    </source>
</evidence>
<gene>
    <name evidence="1" type="ORF">PILCRDRAFT_15099</name>
</gene>
<evidence type="ECO:0000313" key="2">
    <source>
        <dbReference type="Proteomes" id="UP000054166"/>
    </source>
</evidence>
<reference evidence="1 2" key="1">
    <citation type="submission" date="2014-04" db="EMBL/GenBank/DDBJ databases">
        <authorList>
            <consortium name="DOE Joint Genome Institute"/>
            <person name="Kuo A."/>
            <person name="Tarkka M."/>
            <person name="Buscot F."/>
            <person name="Kohler A."/>
            <person name="Nagy L.G."/>
            <person name="Floudas D."/>
            <person name="Copeland A."/>
            <person name="Barry K.W."/>
            <person name="Cichocki N."/>
            <person name="Veneault-Fourrey C."/>
            <person name="LaButti K."/>
            <person name="Lindquist E.A."/>
            <person name="Lipzen A."/>
            <person name="Lundell T."/>
            <person name="Morin E."/>
            <person name="Murat C."/>
            <person name="Sun H."/>
            <person name="Tunlid A."/>
            <person name="Henrissat B."/>
            <person name="Grigoriev I.V."/>
            <person name="Hibbett D.S."/>
            <person name="Martin F."/>
            <person name="Nordberg H.P."/>
            <person name="Cantor M.N."/>
            <person name="Hua S.X."/>
        </authorList>
    </citation>
    <scope>NUCLEOTIDE SEQUENCE [LARGE SCALE GENOMIC DNA]</scope>
    <source>
        <strain evidence="1 2">F 1598</strain>
    </source>
</reference>
<dbReference type="Proteomes" id="UP000054166">
    <property type="component" value="Unassembled WGS sequence"/>
</dbReference>
<dbReference type="HOGENOM" id="CLU_2513469_0_0_1"/>
<proteinExistence type="predicted"/>
<accession>A0A0C3AIG3</accession>
<keyword evidence="2" id="KW-1185">Reference proteome</keyword>
<dbReference type="AlphaFoldDB" id="A0A0C3AIG3"/>
<name>A0A0C3AIG3_PILCF</name>
<reference evidence="2" key="2">
    <citation type="submission" date="2015-01" db="EMBL/GenBank/DDBJ databases">
        <title>Evolutionary Origins and Diversification of the Mycorrhizal Mutualists.</title>
        <authorList>
            <consortium name="DOE Joint Genome Institute"/>
            <consortium name="Mycorrhizal Genomics Consortium"/>
            <person name="Kohler A."/>
            <person name="Kuo A."/>
            <person name="Nagy L.G."/>
            <person name="Floudas D."/>
            <person name="Copeland A."/>
            <person name="Barry K.W."/>
            <person name="Cichocki N."/>
            <person name="Veneault-Fourrey C."/>
            <person name="LaButti K."/>
            <person name="Lindquist E.A."/>
            <person name="Lipzen A."/>
            <person name="Lundell T."/>
            <person name="Morin E."/>
            <person name="Murat C."/>
            <person name="Riley R."/>
            <person name="Ohm R."/>
            <person name="Sun H."/>
            <person name="Tunlid A."/>
            <person name="Henrissat B."/>
            <person name="Grigoriev I.V."/>
            <person name="Hibbett D.S."/>
            <person name="Martin F."/>
        </authorList>
    </citation>
    <scope>NUCLEOTIDE SEQUENCE [LARGE SCALE GENOMIC DNA]</scope>
    <source>
        <strain evidence="2">F 1598</strain>
    </source>
</reference>
<dbReference type="InParanoid" id="A0A0C3AIG3"/>
<dbReference type="EMBL" id="KN833078">
    <property type="protein sequence ID" value="KIM73588.1"/>
    <property type="molecule type" value="Genomic_DNA"/>
</dbReference>
<organism evidence="1 2">
    <name type="scientific">Piloderma croceum (strain F 1598)</name>
    <dbReference type="NCBI Taxonomy" id="765440"/>
    <lineage>
        <taxon>Eukaryota</taxon>
        <taxon>Fungi</taxon>
        <taxon>Dikarya</taxon>
        <taxon>Basidiomycota</taxon>
        <taxon>Agaricomycotina</taxon>
        <taxon>Agaricomycetes</taxon>
        <taxon>Agaricomycetidae</taxon>
        <taxon>Atheliales</taxon>
        <taxon>Atheliaceae</taxon>
        <taxon>Piloderma</taxon>
    </lineage>
</organism>
<protein>
    <submittedName>
        <fullName evidence="1">Uncharacterized protein</fullName>
    </submittedName>
</protein>
<sequence>MSSVVKPSLMQKILSAPSSPFQTIILPKQEMVPGYPNLARPPHRLWEYRREEEKKEKKFDWFTSSEDDIREEVASLLKARELGSG</sequence>